<sequence length="176" mass="17545">MTAKAGDVAWGRERASDGSAGDVRSSPWRSHNGEIARREYYDSTKAGREGGREGGAKGGAMTQGEENGSQDGGEKGMAGGGGEKSGKEQRARTSGSARPLTHSHARAGSRTLSGSVPSRSGAATCGRPGVVGRTLDRSPARPPALSPKQAAAVEGEVGEAVAVASAASQLASAAAS</sequence>
<dbReference type="AlphaFoldDB" id="A0A176VU11"/>
<evidence type="ECO:0000256" key="1">
    <source>
        <dbReference type="SAM" id="MobiDB-lite"/>
    </source>
</evidence>
<evidence type="ECO:0000313" key="2">
    <source>
        <dbReference type="EMBL" id="OAE24290.1"/>
    </source>
</evidence>
<comment type="caution">
    <text evidence="2">The sequence shown here is derived from an EMBL/GenBank/DDBJ whole genome shotgun (WGS) entry which is preliminary data.</text>
</comment>
<dbReference type="Proteomes" id="UP000077202">
    <property type="component" value="Unassembled WGS sequence"/>
</dbReference>
<reference evidence="2" key="1">
    <citation type="submission" date="2016-03" db="EMBL/GenBank/DDBJ databases">
        <title>Mechanisms controlling the formation of the plant cell surface in tip-growing cells are functionally conserved among land plants.</title>
        <authorList>
            <person name="Honkanen S."/>
            <person name="Jones V.A."/>
            <person name="Morieri G."/>
            <person name="Champion C."/>
            <person name="Hetherington A.J."/>
            <person name="Kelly S."/>
            <person name="Saint-Marcoux D."/>
            <person name="Proust H."/>
            <person name="Prescott H."/>
            <person name="Dolan L."/>
        </authorList>
    </citation>
    <scope>NUCLEOTIDE SEQUENCE [LARGE SCALE GENOMIC DNA]</scope>
    <source>
        <tissue evidence="2">Whole gametophyte</tissue>
    </source>
</reference>
<organism evidence="2 3">
    <name type="scientific">Marchantia polymorpha subsp. ruderalis</name>
    <dbReference type="NCBI Taxonomy" id="1480154"/>
    <lineage>
        <taxon>Eukaryota</taxon>
        <taxon>Viridiplantae</taxon>
        <taxon>Streptophyta</taxon>
        <taxon>Embryophyta</taxon>
        <taxon>Marchantiophyta</taxon>
        <taxon>Marchantiopsida</taxon>
        <taxon>Marchantiidae</taxon>
        <taxon>Marchantiales</taxon>
        <taxon>Marchantiaceae</taxon>
        <taxon>Marchantia</taxon>
    </lineage>
</organism>
<feature type="compositionally biased region" description="Basic and acidic residues" evidence="1">
    <location>
        <begin position="31"/>
        <end position="55"/>
    </location>
</feature>
<accession>A0A176VU11</accession>
<dbReference type="EMBL" id="LVLJ01002657">
    <property type="protein sequence ID" value="OAE24290.1"/>
    <property type="molecule type" value="Genomic_DNA"/>
</dbReference>
<name>A0A176VU11_MARPO</name>
<protein>
    <submittedName>
        <fullName evidence="2">Uncharacterized protein</fullName>
    </submittedName>
</protein>
<proteinExistence type="predicted"/>
<keyword evidence="3" id="KW-1185">Reference proteome</keyword>
<gene>
    <name evidence="2" type="ORF">AXG93_1052s1130</name>
</gene>
<evidence type="ECO:0000313" key="3">
    <source>
        <dbReference type="Proteomes" id="UP000077202"/>
    </source>
</evidence>
<feature type="region of interest" description="Disordered" evidence="1">
    <location>
        <begin position="1"/>
        <end position="151"/>
    </location>
</feature>